<keyword evidence="1" id="KW-1133">Transmembrane helix</keyword>
<evidence type="ECO:0000313" key="2">
    <source>
        <dbReference type="EMBL" id="KAF3213466.1"/>
    </source>
</evidence>
<dbReference type="OrthoDB" id="5350801at2759"/>
<reference evidence="2" key="1">
    <citation type="submission" date="2019-06" db="EMBL/GenBank/DDBJ databases">
        <authorList>
            <person name="Palmer J.M."/>
        </authorList>
    </citation>
    <scope>NUCLEOTIDE SEQUENCE</scope>
    <source>
        <strain evidence="2">TWF679</strain>
    </source>
</reference>
<protein>
    <submittedName>
        <fullName evidence="2">Uncharacterized protein</fullName>
    </submittedName>
</protein>
<proteinExistence type="predicted"/>
<gene>
    <name evidence="2" type="ORF">TWF679_005282</name>
</gene>
<comment type="caution">
    <text evidence="2">The sequence shown here is derived from an EMBL/GenBank/DDBJ whole genome shotgun (WGS) entry which is preliminary data.</text>
</comment>
<feature type="transmembrane region" description="Helical" evidence="1">
    <location>
        <begin position="104"/>
        <end position="129"/>
    </location>
</feature>
<accession>A0A8H8VCD2</accession>
<feature type="transmembrane region" description="Helical" evidence="1">
    <location>
        <begin position="370"/>
        <end position="394"/>
    </location>
</feature>
<evidence type="ECO:0000256" key="1">
    <source>
        <dbReference type="SAM" id="Phobius"/>
    </source>
</evidence>
<keyword evidence="1" id="KW-0472">Membrane</keyword>
<feature type="transmembrane region" description="Helical" evidence="1">
    <location>
        <begin position="414"/>
        <end position="431"/>
    </location>
</feature>
<feature type="transmembrane region" description="Helical" evidence="1">
    <location>
        <begin position="135"/>
        <end position="158"/>
    </location>
</feature>
<evidence type="ECO:0000313" key="3">
    <source>
        <dbReference type="Proteomes" id="UP000614610"/>
    </source>
</evidence>
<feature type="transmembrane region" description="Helical" evidence="1">
    <location>
        <begin position="250"/>
        <end position="275"/>
    </location>
</feature>
<organism evidence="2 3">
    <name type="scientific">Orbilia oligospora</name>
    <name type="common">Nematode-trapping fungus</name>
    <name type="synonym">Arthrobotrys oligospora</name>
    <dbReference type="NCBI Taxonomy" id="2813651"/>
    <lineage>
        <taxon>Eukaryota</taxon>
        <taxon>Fungi</taxon>
        <taxon>Dikarya</taxon>
        <taxon>Ascomycota</taxon>
        <taxon>Pezizomycotina</taxon>
        <taxon>Orbiliomycetes</taxon>
        <taxon>Orbiliales</taxon>
        <taxon>Orbiliaceae</taxon>
        <taxon>Orbilia</taxon>
    </lineage>
</organism>
<dbReference type="EMBL" id="WIWT01000025">
    <property type="protein sequence ID" value="KAF3213466.1"/>
    <property type="molecule type" value="Genomic_DNA"/>
</dbReference>
<dbReference type="AlphaFoldDB" id="A0A8H8VCD2"/>
<feature type="transmembrane region" description="Helical" evidence="1">
    <location>
        <begin position="515"/>
        <end position="536"/>
    </location>
</feature>
<dbReference type="Proteomes" id="UP000614610">
    <property type="component" value="Unassembled WGS sequence"/>
</dbReference>
<name>A0A8H8VCD2_ORBOL</name>
<keyword evidence="1" id="KW-0812">Transmembrane</keyword>
<sequence length="605" mass="67170">MEGSISGVLKITFSPIYSDPQTGQKQVSTKLYLLEIPQRHLTTYSYTMVFFFGRKKAPPEGAEYIPPSLSLVWWNYRASTESFQWWLPYIRIPAQMTYEGILKFVGFSIGFTCVWMYIVGIIALAVILYNGEVSFLRLQLVGLITMYISVSAGTTISATDGEFLWIFKWSLLNNHSFTLEEIQKILDGDSGFQSIKNLVMGPNRARLLSLYLLLTRTGSRVGLAFLASSYEVLRYPSSSGNKLYDSRINWGYAVGGLVLLVVIQSLITIISVICIRRGSTVPPNTALGLSLALRPCLKPLRDSGGTVDTSSILKALKGDSPKYSLQIVNIQGASVAQFTLASGEHEPAVTSHQQKKLEQKTKLFFTSTNFFTSPLLPFLFSLITAYLIYILLVSQYIRTDFPIQLQFGNIGNKLLLSILLQIYGLFLGAFAETNLHIVRWGCISSNRTNLTLVESLLVANNWWNLSSFRFFSPGGLRGRVTKWISAFQTRATVTAVGWAILMEYYGRLAKMPNNYWIAAVCALAASFGMVAAMWVICAGTLAHKKLIPEANSLPKAHAFRKLAAQLETTGSLDQEVQYGRVETSTREWATAVSGGAEPFLAGTYL</sequence>